<dbReference type="OrthoDB" id="25620at2759"/>
<dbReference type="AlphaFoldDB" id="A0A8C5QQ42"/>
<proteinExistence type="predicted"/>
<name>A0A8C5QQ42_9ANUR</name>
<dbReference type="Ensembl" id="ENSLLET00000042474.1">
    <property type="protein sequence ID" value="ENSLLEP00000040820.1"/>
    <property type="gene ID" value="ENSLLEG00000025991.1"/>
</dbReference>
<sequence>MRSRILQEQPSIGTLARDLILFSKEEKSDWEKYLSAIQSLAPEKSDWEKYLLAVQMSVNQKKLQQKLNDIKGWIIPPGKSSPSTEEKRQYILNFSLDNSQPRGSLGYKRVLLQLFGYTGHGKSSFINSCKYVMDESDGKFQLHAEVGKAEDKPHTMKRVPYPLTKNITIVDNRGCVCMNKNKTGAIYIQLGNFQALNTELEWKEDVNDTLKAVLESQKEDVNDTLKLHWSPQKEDVNDTLKAAIEPPKEDVTDTLKAVLEPQKEDVTDTLKDVLEPQKEDVNDTLKAALDPQKKDVNDTLKAALEPQKHDVTDTLKAVLESEMEDSSLDFIVPVFIYSTEREVTEQEQEKLKNILLEAREITGIFPVVILTHERHKNLEDVKEKFWGMGASSMFPVENYTDEDDLRTGGKHDHILQALHEILKHAEIKLKESRDPISERSKRKEILGRFVNKRSVEADGIIPGKPVAQCLIL</sequence>
<evidence type="ECO:0000313" key="1">
    <source>
        <dbReference type="Ensembl" id="ENSLLEP00000040820.1"/>
    </source>
</evidence>
<evidence type="ECO:0000313" key="2">
    <source>
        <dbReference type="Proteomes" id="UP000694569"/>
    </source>
</evidence>
<dbReference type="Proteomes" id="UP000694569">
    <property type="component" value="Unplaced"/>
</dbReference>
<dbReference type="GeneTree" id="ENSGT01070000256997"/>
<reference evidence="1" key="1">
    <citation type="submission" date="2025-08" db="UniProtKB">
        <authorList>
            <consortium name="Ensembl"/>
        </authorList>
    </citation>
    <scope>IDENTIFICATION</scope>
</reference>
<keyword evidence="2" id="KW-1185">Reference proteome</keyword>
<accession>A0A8C5QQ42</accession>
<protein>
    <submittedName>
        <fullName evidence="1">Uncharacterized protein</fullName>
    </submittedName>
</protein>
<reference evidence="1" key="2">
    <citation type="submission" date="2025-09" db="UniProtKB">
        <authorList>
            <consortium name="Ensembl"/>
        </authorList>
    </citation>
    <scope>IDENTIFICATION</scope>
</reference>
<organism evidence="1 2">
    <name type="scientific">Leptobrachium leishanense</name>
    <name type="common">Leishan spiny toad</name>
    <dbReference type="NCBI Taxonomy" id="445787"/>
    <lineage>
        <taxon>Eukaryota</taxon>
        <taxon>Metazoa</taxon>
        <taxon>Chordata</taxon>
        <taxon>Craniata</taxon>
        <taxon>Vertebrata</taxon>
        <taxon>Euteleostomi</taxon>
        <taxon>Amphibia</taxon>
        <taxon>Batrachia</taxon>
        <taxon>Anura</taxon>
        <taxon>Pelobatoidea</taxon>
        <taxon>Megophryidae</taxon>
        <taxon>Leptobrachium</taxon>
    </lineage>
</organism>